<gene>
    <name evidence="1" type="ORF">RDB_LOCUS165631</name>
</gene>
<dbReference type="PANTHER" id="PTHR14614">
    <property type="entry name" value="HEPATOCELLULAR CARCINOMA-ASSOCIATED ANTIGEN"/>
    <property type="match status" value="1"/>
</dbReference>
<sequence length="343" mass="38932">MKVHDIHQTVALYLTLQPLLPASIAEDVHDAQSQQTLIDQLIVNPHTIAYPPAIDYQRNFWKTVVAVLEGKGVEIKDEIYERLIYTLNTPVRQGPPEASYLTFLLGRPESCPISISSWRRPASVDNFSQDYRPLTIRESRTIIEQGTTGLRTWRASLDLSEWILQNYLEYALDTLKKEETLMPLHPKDMLTDSLNVHVRALDWEDSVSPDRQTFVRSLLDEIDADVILAADVVYDPCIIPPLARTLRLALERPLPVKQAFDERANNAQSLQLGLQRTAYVALTLRREQTFAEFLASAEQAGLEVEFIEMDLPPHNKRVFRGTDDSTSGATDTTRLMRLVVRGA</sequence>
<organism evidence="1 2">
    <name type="scientific">Rhizoctonia solani</name>
    <dbReference type="NCBI Taxonomy" id="456999"/>
    <lineage>
        <taxon>Eukaryota</taxon>
        <taxon>Fungi</taxon>
        <taxon>Dikarya</taxon>
        <taxon>Basidiomycota</taxon>
        <taxon>Agaricomycotina</taxon>
        <taxon>Agaricomycetes</taxon>
        <taxon>Cantharellales</taxon>
        <taxon>Ceratobasidiaceae</taxon>
        <taxon>Rhizoctonia</taxon>
    </lineage>
</organism>
<accession>A0A8H3DDC0</accession>
<dbReference type="InterPro" id="IPR029063">
    <property type="entry name" value="SAM-dependent_MTases_sf"/>
</dbReference>
<proteinExistence type="predicted"/>
<comment type="caution">
    <text evidence="1">The sequence shown here is derived from an EMBL/GenBank/DDBJ whole genome shotgun (WGS) entry which is preliminary data.</text>
</comment>
<protein>
    <submittedName>
        <fullName evidence="1">Uncharacterized protein</fullName>
    </submittedName>
</protein>
<dbReference type="EMBL" id="CAJMWT010006928">
    <property type="protein sequence ID" value="CAE6521251.1"/>
    <property type="molecule type" value="Genomic_DNA"/>
</dbReference>
<reference evidence="1" key="1">
    <citation type="submission" date="2021-01" db="EMBL/GenBank/DDBJ databases">
        <authorList>
            <person name="Kaushik A."/>
        </authorList>
    </citation>
    <scope>NUCLEOTIDE SEQUENCE</scope>
    <source>
        <strain evidence="1">AG2-2IIIB</strain>
    </source>
</reference>
<dbReference type="InterPro" id="IPR019410">
    <property type="entry name" value="Methyltransf_16"/>
</dbReference>
<dbReference type="PANTHER" id="PTHR14614:SF130">
    <property type="entry name" value="PROTEIN-LYSINE N-METHYLTRANSFERASE EEF2KMT"/>
    <property type="match status" value="1"/>
</dbReference>
<dbReference type="GO" id="GO:0008757">
    <property type="term" value="F:S-adenosylmethionine-dependent methyltransferase activity"/>
    <property type="evidence" value="ECO:0007669"/>
    <property type="project" value="UniProtKB-ARBA"/>
</dbReference>
<evidence type="ECO:0000313" key="1">
    <source>
        <dbReference type="EMBL" id="CAE6521251.1"/>
    </source>
</evidence>
<dbReference type="AlphaFoldDB" id="A0A8H3DDC0"/>
<dbReference type="Gene3D" id="3.40.50.150">
    <property type="entry name" value="Vaccinia Virus protein VP39"/>
    <property type="match status" value="1"/>
</dbReference>
<name>A0A8H3DDC0_9AGAM</name>
<evidence type="ECO:0000313" key="2">
    <source>
        <dbReference type="Proteomes" id="UP000663843"/>
    </source>
</evidence>
<dbReference type="Proteomes" id="UP000663843">
    <property type="component" value="Unassembled WGS sequence"/>
</dbReference>